<dbReference type="InterPro" id="IPR053010">
    <property type="entry name" value="SET_SmydA-8"/>
</dbReference>
<evidence type="ECO:0000313" key="1">
    <source>
        <dbReference type="EMBL" id="CAG7830443.1"/>
    </source>
</evidence>
<dbReference type="PANTHER" id="PTHR46455">
    <property type="entry name" value="SET AND MYND DOMAIN CONTAINING, ARTHROPOD-SPECIFIC, MEMBER 4, ISOFORM A"/>
    <property type="match status" value="1"/>
</dbReference>
<organism evidence="1 2">
    <name type="scientific">Allacma fusca</name>
    <dbReference type="NCBI Taxonomy" id="39272"/>
    <lineage>
        <taxon>Eukaryota</taxon>
        <taxon>Metazoa</taxon>
        <taxon>Ecdysozoa</taxon>
        <taxon>Arthropoda</taxon>
        <taxon>Hexapoda</taxon>
        <taxon>Collembola</taxon>
        <taxon>Symphypleona</taxon>
        <taxon>Sminthuridae</taxon>
        <taxon>Allacma</taxon>
    </lineage>
</organism>
<dbReference type="Proteomes" id="UP000708208">
    <property type="component" value="Unassembled WGS sequence"/>
</dbReference>
<dbReference type="OrthoDB" id="265717at2759"/>
<dbReference type="PANTHER" id="PTHR46455:SF5">
    <property type="entry name" value="SET AND MYND DOMAIN CONTAINING, ARTHROPOD-SPECIFIC, MEMBER 4, ISOFORM A"/>
    <property type="match status" value="1"/>
</dbReference>
<dbReference type="EMBL" id="CAJVCH010555851">
    <property type="protein sequence ID" value="CAG7830443.1"/>
    <property type="molecule type" value="Genomic_DNA"/>
</dbReference>
<keyword evidence="2" id="KW-1185">Reference proteome</keyword>
<protein>
    <submittedName>
        <fullName evidence="1">Uncharacterized protein</fullName>
    </submittedName>
</protein>
<dbReference type="AlphaFoldDB" id="A0A8J2PHK8"/>
<gene>
    <name evidence="1" type="ORF">AFUS01_LOCUS40244</name>
</gene>
<evidence type="ECO:0000313" key="2">
    <source>
        <dbReference type="Proteomes" id="UP000708208"/>
    </source>
</evidence>
<sequence>MGRKRNHQKKSPAVDATDSPLLSCQVSPVYGRYLCTKVDVQKGDLLIKEKYLVAGPLSLSGVVCIGCHSDLSKKFFRFKCTKCSWPLCANKCQKSPFHAIECQFLLEHKILPPEEPDSVSYGAITVLRACLLKKTKPREYSKLMGLEAHNDIRKGLPLWDANEEHVVKVIRDEWKLGQDFTADEIHTICGILEVNGFEIGDVYSFLGLFAVTSMLAHDCVPNATHFENIDEGVMERQRR</sequence>
<proteinExistence type="predicted"/>
<comment type="caution">
    <text evidence="1">The sequence shown here is derived from an EMBL/GenBank/DDBJ whole genome shotgun (WGS) entry which is preliminary data.</text>
</comment>
<name>A0A8J2PHK8_9HEXA</name>
<accession>A0A8J2PHK8</accession>
<reference evidence="1" key="1">
    <citation type="submission" date="2021-06" db="EMBL/GenBank/DDBJ databases">
        <authorList>
            <person name="Hodson N. C."/>
            <person name="Mongue J. A."/>
            <person name="Jaron S. K."/>
        </authorList>
    </citation>
    <scope>NUCLEOTIDE SEQUENCE</scope>
</reference>